<evidence type="ECO:0000256" key="1">
    <source>
        <dbReference type="SAM" id="Coils"/>
    </source>
</evidence>
<reference evidence="4" key="1">
    <citation type="submission" date="2017-04" db="EMBL/GenBank/DDBJ databases">
        <title>Function of individual gut microbiota members based on whole genome sequencing of pure cultures obtained from chicken caecum.</title>
        <authorList>
            <person name="Medvecky M."/>
            <person name="Cejkova D."/>
            <person name="Polansky O."/>
            <person name="Karasova D."/>
            <person name="Kubasova T."/>
            <person name="Cizek A."/>
            <person name="Rychlik I."/>
        </authorList>
    </citation>
    <scope>NUCLEOTIDE SEQUENCE [LARGE SCALE GENOMIC DNA]</scope>
    <source>
        <strain evidence="4">An199</strain>
    </source>
</reference>
<evidence type="ECO:0008006" key="5">
    <source>
        <dbReference type="Google" id="ProtNLM"/>
    </source>
</evidence>
<dbReference type="RefSeq" id="WP_087346933.1">
    <property type="nucleotide sequence ID" value="NZ_CP132899.1"/>
</dbReference>
<dbReference type="Pfam" id="PF13181">
    <property type="entry name" value="TPR_8"/>
    <property type="match status" value="1"/>
</dbReference>
<feature type="coiled-coil region" evidence="1">
    <location>
        <begin position="412"/>
        <end position="459"/>
    </location>
</feature>
<dbReference type="PANTHER" id="PTHR10098">
    <property type="entry name" value="RAPSYN-RELATED"/>
    <property type="match status" value="1"/>
</dbReference>
<name>A0A1Y4I2H7_PARDI</name>
<dbReference type="InterPro" id="IPR011990">
    <property type="entry name" value="TPR-like_helical_dom_sf"/>
</dbReference>
<evidence type="ECO:0000313" key="4">
    <source>
        <dbReference type="Proteomes" id="UP000195950"/>
    </source>
</evidence>
<evidence type="ECO:0000256" key="2">
    <source>
        <dbReference type="SAM" id="Phobius"/>
    </source>
</evidence>
<accession>A0A1Y4I2H7</accession>
<keyword evidence="2" id="KW-1133">Transmembrane helix</keyword>
<keyword evidence="2" id="KW-0472">Membrane</keyword>
<keyword evidence="2" id="KW-0812">Transmembrane</keyword>
<dbReference type="Gene3D" id="1.25.40.10">
    <property type="entry name" value="Tetratricopeptide repeat domain"/>
    <property type="match status" value="1"/>
</dbReference>
<dbReference type="Proteomes" id="UP000195950">
    <property type="component" value="Unassembled WGS sequence"/>
</dbReference>
<dbReference type="PROSITE" id="PS51257">
    <property type="entry name" value="PROKAR_LIPOPROTEIN"/>
    <property type="match status" value="1"/>
</dbReference>
<gene>
    <name evidence="3" type="ORF">B5F32_20155</name>
</gene>
<dbReference type="AlphaFoldDB" id="A0A1Y4I2H7"/>
<sequence>MRHLLILISLLSTLSFIGCRDESDATYLIDRAESLLKSDPDSSLILLDSIAVPDNLSDKLLARWCMLYGRVADTLYTDLPYIQQLLRAQAYYEDHGTKQEQAKIGLYLGRSYVEDKENEKAMKVYLQALDIALRCEDYNQAGYICSYMGDLYDFEGDYLLGKDKYKEAESYFRKAGNMRSSAFALQDIGRMYAFSDSLDIALTFLLKADTIIVEVGDSSDIGTIYNGIGNIYNMLDNKELAKLYLWKDINMSDFDDAPSYRTLAGIYIEEGDFKNARICLEKASVPSFNDMTRFSVLYGYSLLEKAEGNWEKAWFYLDEYNSASDSILTIRNRENIIKMEKEYEHLKISLENMRLRSDKQTYLIYLIISVSILLILLWVFQIRIDRKNKRLLKQEIDLSNKSNELFRLRDNLRIKQDRLEALSIQLSEKNEKLNELDSREKLEKEYEQIKKEEETLVLRIAERRKDLFLSSAIAKKVIKLSQKVVPGATKSPLSEKDWQNMITQVNEVYPFLADRLAAFNLSAAELRYCYLSLLGLDSIGESILLHIQPDSVNKRRQRVRQRLGIIAKELDLCAYLINSVQ</sequence>
<dbReference type="SUPFAM" id="SSF48452">
    <property type="entry name" value="TPR-like"/>
    <property type="match status" value="2"/>
</dbReference>
<protein>
    <recommendedName>
        <fullName evidence="5">Tetratricopeptide repeat protein</fullName>
    </recommendedName>
</protein>
<keyword evidence="1" id="KW-0175">Coiled coil</keyword>
<evidence type="ECO:0000313" key="3">
    <source>
        <dbReference type="EMBL" id="OUP14497.1"/>
    </source>
</evidence>
<feature type="transmembrane region" description="Helical" evidence="2">
    <location>
        <begin position="362"/>
        <end position="380"/>
    </location>
</feature>
<comment type="caution">
    <text evidence="3">The sequence shown here is derived from an EMBL/GenBank/DDBJ whole genome shotgun (WGS) entry which is preliminary data.</text>
</comment>
<organism evidence="3 4">
    <name type="scientific">Parabacteroides distasonis</name>
    <dbReference type="NCBI Taxonomy" id="823"/>
    <lineage>
        <taxon>Bacteria</taxon>
        <taxon>Pseudomonadati</taxon>
        <taxon>Bacteroidota</taxon>
        <taxon>Bacteroidia</taxon>
        <taxon>Bacteroidales</taxon>
        <taxon>Tannerellaceae</taxon>
        <taxon>Parabacteroides</taxon>
    </lineage>
</organism>
<proteinExistence type="predicted"/>
<dbReference type="EMBL" id="NFJX01000031">
    <property type="protein sequence ID" value="OUP14497.1"/>
    <property type="molecule type" value="Genomic_DNA"/>
</dbReference>
<dbReference type="InterPro" id="IPR019734">
    <property type="entry name" value="TPR_rpt"/>
</dbReference>